<dbReference type="PANTHER" id="PTHR12682:SF11">
    <property type="entry name" value="PROTEIN ARCHEASE"/>
    <property type="match status" value="1"/>
</dbReference>
<dbReference type="AlphaFoldDB" id="A0AAW4L2U5"/>
<evidence type="ECO:0000313" key="7">
    <source>
        <dbReference type="Proteomes" id="UP000811899"/>
    </source>
</evidence>
<dbReference type="SUPFAM" id="SSF69819">
    <property type="entry name" value="MTH1598-like"/>
    <property type="match status" value="1"/>
</dbReference>
<keyword evidence="2" id="KW-0819">tRNA processing</keyword>
<evidence type="ECO:0000313" key="6">
    <source>
        <dbReference type="EMBL" id="MBT0663852.1"/>
    </source>
</evidence>
<dbReference type="GO" id="GO:0008033">
    <property type="term" value="P:tRNA processing"/>
    <property type="evidence" value="ECO:0007669"/>
    <property type="project" value="UniProtKB-KW"/>
</dbReference>
<dbReference type="InterPro" id="IPR002804">
    <property type="entry name" value="Archease"/>
</dbReference>
<gene>
    <name evidence="6" type="ORF">KI809_06010</name>
</gene>
<proteinExistence type="inferred from homology"/>
<keyword evidence="7" id="KW-1185">Reference proteome</keyword>
<reference evidence="6 7" key="1">
    <citation type="submission" date="2021-05" db="EMBL/GenBank/DDBJ databases">
        <title>The draft genome of Geobacter pelophilus DSM 12255.</title>
        <authorList>
            <person name="Xu Z."/>
            <person name="Masuda Y."/>
            <person name="Itoh H."/>
            <person name="Senoo K."/>
        </authorList>
    </citation>
    <scope>NUCLEOTIDE SEQUENCE [LARGE SCALE GENOMIC DNA]</scope>
    <source>
        <strain evidence="6 7">DSM 12255</strain>
    </source>
</reference>
<dbReference type="Proteomes" id="UP000811899">
    <property type="component" value="Unassembled WGS sequence"/>
</dbReference>
<name>A0AAW4L2U5_9BACT</name>
<evidence type="ECO:0000256" key="4">
    <source>
        <dbReference type="ARBA" id="ARBA00022837"/>
    </source>
</evidence>
<dbReference type="GO" id="GO:0046872">
    <property type="term" value="F:metal ion binding"/>
    <property type="evidence" value="ECO:0007669"/>
    <property type="project" value="UniProtKB-KW"/>
</dbReference>
<protein>
    <submittedName>
        <fullName evidence="6">Archease</fullName>
    </submittedName>
</protein>
<dbReference type="RefSeq" id="WP_214170635.1">
    <property type="nucleotide sequence ID" value="NZ_JAHCVJ010000002.1"/>
</dbReference>
<evidence type="ECO:0000256" key="3">
    <source>
        <dbReference type="ARBA" id="ARBA00022723"/>
    </source>
</evidence>
<sequence>MPYRFLETVATADIAFEAWGSTMEEMFVEAAEATLNVMVADVTTVARRETLTLVLENDAVDMLLFDFLGELVFIKDTHRLLLRVINIAIKDENGMLELAVTLAGEKIDPGRHPLQVDVKGVTLHLFEVVKTGGVWKTTVVLDI</sequence>
<evidence type="ECO:0000259" key="5">
    <source>
        <dbReference type="Pfam" id="PF01951"/>
    </source>
</evidence>
<comment type="caution">
    <text evidence="6">The sequence shown here is derived from an EMBL/GenBank/DDBJ whole genome shotgun (WGS) entry which is preliminary data.</text>
</comment>
<dbReference type="InterPro" id="IPR023572">
    <property type="entry name" value="Archease_dom"/>
</dbReference>
<dbReference type="Pfam" id="PF01951">
    <property type="entry name" value="Archease"/>
    <property type="match status" value="1"/>
</dbReference>
<keyword evidence="3" id="KW-0479">Metal-binding</keyword>
<accession>A0AAW4L2U5</accession>
<dbReference type="InterPro" id="IPR036820">
    <property type="entry name" value="Archease_dom_sf"/>
</dbReference>
<evidence type="ECO:0000256" key="2">
    <source>
        <dbReference type="ARBA" id="ARBA00022694"/>
    </source>
</evidence>
<keyword evidence="4" id="KW-0106">Calcium</keyword>
<feature type="domain" description="Archease" evidence="5">
    <location>
        <begin position="3"/>
        <end position="143"/>
    </location>
</feature>
<dbReference type="Gene3D" id="3.55.10.10">
    <property type="entry name" value="Archease domain"/>
    <property type="match status" value="1"/>
</dbReference>
<evidence type="ECO:0000256" key="1">
    <source>
        <dbReference type="ARBA" id="ARBA00007963"/>
    </source>
</evidence>
<organism evidence="6 7">
    <name type="scientific">Geoanaerobacter pelophilus</name>
    <dbReference type="NCBI Taxonomy" id="60036"/>
    <lineage>
        <taxon>Bacteria</taxon>
        <taxon>Pseudomonadati</taxon>
        <taxon>Thermodesulfobacteriota</taxon>
        <taxon>Desulfuromonadia</taxon>
        <taxon>Geobacterales</taxon>
        <taxon>Geobacteraceae</taxon>
        <taxon>Geoanaerobacter</taxon>
    </lineage>
</organism>
<dbReference type="EMBL" id="JAHCVJ010000002">
    <property type="protein sequence ID" value="MBT0663852.1"/>
    <property type="molecule type" value="Genomic_DNA"/>
</dbReference>
<comment type="similarity">
    <text evidence="1">Belongs to the archease family.</text>
</comment>
<dbReference type="PANTHER" id="PTHR12682">
    <property type="entry name" value="ARCHEASE"/>
    <property type="match status" value="1"/>
</dbReference>